<dbReference type="EMBL" id="WJHE01000016">
    <property type="protein sequence ID" value="MST31193.1"/>
    <property type="molecule type" value="Genomic_DNA"/>
</dbReference>
<dbReference type="InterPro" id="IPR050267">
    <property type="entry name" value="Anti-sigma-factor_SerPK"/>
</dbReference>
<evidence type="ECO:0000256" key="1">
    <source>
        <dbReference type="ARBA" id="ARBA00022527"/>
    </source>
</evidence>
<dbReference type="SUPFAM" id="SSF55874">
    <property type="entry name" value="ATPase domain of HSP90 chaperone/DNA topoisomerase II/histidine kinase"/>
    <property type="match status" value="1"/>
</dbReference>
<dbReference type="Pfam" id="PF18546">
    <property type="entry name" value="MetOD1"/>
    <property type="match status" value="1"/>
</dbReference>
<evidence type="ECO:0000259" key="3">
    <source>
        <dbReference type="Pfam" id="PF18546"/>
    </source>
</evidence>
<protein>
    <recommendedName>
        <fullName evidence="6">ATP-binding protein</fullName>
    </recommendedName>
</protein>
<feature type="domain" description="Histidine kinase/HSP90-like ATPase" evidence="2">
    <location>
        <begin position="292"/>
        <end position="409"/>
    </location>
</feature>
<name>A0ABW9QS17_9ACTN</name>
<proteinExistence type="predicted"/>
<keyword evidence="5" id="KW-1185">Reference proteome</keyword>
<keyword evidence="1" id="KW-0808">Transferase</keyword>
<accession>A0ABW9QS17</accession>
<comment type="caution">
    <text evidence="4">The sequence shown here is derived from an EMBL/GenBank/DDBJ whole genome shotgun (WGS) entry which is preliminary data.</text>
</comment>
<dbReference type="Pfam" id="PF13581">
    <property type="entry name" value="HATPase_c_2"/>
    <property type="match status" value="1"/>
</dbReference>
<keyword evidence="1" id="KW-0723">Serine/threonine-protein kinase</keyword>
<dbReference type="InterPro" id="IPR003594">
    <property type="entry name" value="HATPase_dom"/>
</dbReference>
<organism evidence="4 5">
    <name type="scientific">Acidiferrimicrobium australe</name>
    <dbReference type="NCBI Taxonomy" id="2664430"/>
    <lineage>
        <taxon>Bacteria</taxon>
        <taxon>Bacillati</taxon>
        <taxon>Actinomycetota</taxon>
        <taxon>Acidimicrobiia</taxon>
        <taxon>Acidimicrobiales</taxon>
        <taxon>Acidimicrobiaceae</taxon>
        <taxon>Acidiferrimicrobium</taxon>
    </lineage>
</organism>
<dbReference type="PANTHER" id="PTHR35526">
    <property type="entry name" value="ANTI-SIGMA-F FACTOR RSBW-RELATED"/>
    <property type="match status" value="1"/>
</dbReference>
<reference evidence="4 5" key="1">
    <citation type="submission" date="2019-11" db="EMBL/GenBank/DDBJ databases">
        <title>Acidiferrimicrobium australis gen. nov., sp. nov., an acidophilic and obligately heterotrophic, member of the Actinobacteria that catalyses dissimilatory oxido- reduction of iron isolated from metal-rich acidic water in Chile.</title>
        <authorList>
            <person name="Gonzalez D."/>
            <person name="Huber K."/>
            <person name="Hedrich S."/>
            <person name="Rojas-Villalobos C."/>
            <person name="Quatrini R."/>
            <person name="Dinamarca M.A."/>
            <person name="Schwarz A."/>
            <person name="Canales C."/>
            <person name="Nancucheo I."/>
        </authorList>
    </citation>
    <scope>NUCLEOTIDE SEQUENCE [LARGE SCALE GENOMIC DNA]</scope>
    <source>
        <strain evidence="4 5">USS-CCA1</strain>
    </source>
</reference>
<gene>
    <name evidence="4" type="ORF">GHK86_00410</name>
</gene>
<sequence length="447" mass="46580">MIVDQLRRRAAAPERAVEAEPLVREALAVPAACLWARLDWERVQPELTVRARAERVDDPGSSLADGVWSADRPTAELAAIFDGGPAVRVSLPVARGPVVDLDLAPSRVVPEDGTAYPGAVASILAGQLESGRTMPEAAAVAGATAAGAALGAWHAEQDRSPTTAAEVADAFLAFVNRAGADFAVVEADGRRAVVANRRCPFGSGSANPEVLCRSTAALLGSLGARLNGRATVVLDESIAAGDHRCRAVLDLDGEPSRWNQRYTWPPAGPAGSRGAAVTQGFRVAISLQLPRDQLSVPLIRHMVSNTLREVGAVDDDVSAVEIAVSEAAGNVIRHSGAGDAYDVEVTIGPHLVELRVIDIGRGFDSESIQGDAPDLSAESGRGMALMHALVDQATFASAPERGTVVHLVKTLHFDEGAPARRLMLSQLAEHNAAGEDPEPGGTAAGRP</sequence>
<dbReference type="CDD" id="cd16936">
    <property type="entry name" value="HATPase_RsbW-like"/>
    <property type="match status" value="1"/>
</dbReference>
<keyword evidence="1" id="KW-0418">Kinase</keyword>
<evidence type="ECO:0000259" key="2">
    <source>
        <dbReference type="Pfam" id="PF13581"/>
    </source>
</evidence>
<dbReference type="InterPro" id="IPR041359">
    <property type="entry name" value="MetOD1"/>
</dbReference>
<evidence type="ECO:0000313" key="5">
    <source>
        <dbReference type="Proteomes" id="UP000437736"/>
    </source>
</evidence>
<dbReference type="Gene3D" id="3.30.565.10">
    <property type="entry name" value="Histidine kinase-like ATPase, C-terminal domain"/>
    <property type="match status" value="1"/>
</dbReference>
<evidence type="ECO:0000313" key="4">
    <source>
        <dbReference type="EMBL" id="MST31193.1"/>
    </source>
</evidence>
<evidence type="ECO:0008006" key="6">
    <source>
        <dbReference type="Google" id="ProtNLM"/>
    </source>
</evidence>
<dbReference type="InterPro" id="IPR036890">
    <property type="entry name" value="HATPase_C_sf"/>
</dbReference>
<feature type="domain" description="Metanogen output" evidence="3">
    <location>
        <begin position="161"/>
        <end position="246"/>
    </location>
</feature>
<dbReference type="PANTHER" id="PTHR35526:SF3">
    <property type="entry name" value="ANTI-SIGMA-F FACTOR RSBW"/>
    <property type="match status" value="1"/>
</dbReference>
<dbReference type="Proteomes" id="UP000437736">
    <property type="component" value="Unassembled WGS sequence"/>
</dbReference>